<dbReference type="PROSITE" id="PS51202">
    <property type="entry name" value="RCK_C"/>
    <property type="match status" value="1"/>
</dbReference>
<feature type="domain" description="RCK C-terminal" evidence="1">
    <location>
        <begin position="138"/>
        <end position="218"/>
    </location>
</feature>
<evidence type="ECO:0000259" key="1">
    <source>
        <dbReference type="PROSITE" id="PS51202"/>
    </source>
</evidence>
<dbReference type="Pfam" id="PF02080">
    <property type="entry name" value="TrkA_C"/>
    <property type="match status" value="1"/>
</dbReference>
<dbReference type="EMBL" id="CP001816">
    <property type="protein sequence ID" value="ACZ12287.1"/>
    <property type="molecule type" value="Genomic_DNA"/>
</dbReference>
<dbReference type="Gene3D" id="3.30.70.1450">
    <property type="entry name" value="Regulator of K+ conductance, C-terminal domain"/>
    <property type="match status" value="1"/>
</dbReference>
<sequence>MKKILIIADGILAKQFLEKVMESEAGENSYTIITYKEETLPKKRPENFKFFEFDPTSFDKLSVVLNEQFFQVMLLLSNELDAKSTYKNIRRLDSKVRVVMMDRWDLDLEENDDKRLLLVNSRDILASRFKDHLPNMPIVAQNIGLGIGEIMEVSIPVGSSYAYRHLASIEQSKWRIAAVYRSNTLLLPRPALMLLPNDLLLMIGEPHVLQSVFRSIKREQGQFPSPFGSSIYCLVDMLEMEEKAIDILINDALLLHSKLNSNKLHVKIINPTYSKTFEKIKSYHNHHINVMIDYFQTNPRKVLKEDTERMDIGLIVVMNAFFHNNKRTLFKTKLPVIKIGKRGFLALSEGVVLNSDAHDIEQESSVIFDVSAQLGLKLKLYTYTPDEEKSDSSLIEHFDNLSKIFGREVDVIQSEKNPLIKLKNQDTILQFLPFNQKVLESNIFSIFSTNMEKLHFKLADNYQLFIPVNA</sequence>
<evidence type="ECO:0000313" key="3">
    <source>
        <dbReference type="Proteomes" id="UP000002222"/>
    </source>
</evidence>
<name>D1B2G7_SULD5</name>
<reference evidence="2 3" key="2">
    <citation type="journal article" date="2010" name="Stand. Genomic Sci.">
        <title>Complete genome sequence of Sulfurospirillum deleyianum type strain (5175).</title>
        <authorList>
            <person name="Sikorski J."/>
            <person name="Lapidus A."/>
            <person name="Copeland A."/>
            <person name="Glavina Del Rio T."/>
            <person name="Nolan M."/>
            <person name="Lucas S."/>
            <person name="Chen F."/>
            <person name="Tice H."/>
            <person name="Cheng J.F."/>
            <person name="Saunders E."/>
            <person name="Bruce D."/>
            <person name="Goodwin L."/>
            <person name="Pitluck S."/>
            <person name="Ovchinnikova G."/>
            <person name="Pati A."/>
            <person name="Ivanova N."/>
            <person name="Mavromatis K."/>
            <person name="Chen A."/>
            <person name="Palaniappan K."/>
            <person name="Chain P."/>
            <person name="Land M."/>
            <person name="Hauser L."/>
            <person name="Chang Y.J."/>
            <person name="Jeffries C.D."/>
            <person name="Brettin T."/>
            <person name="Detter J.C."/>
            <person name="Han C."/>
            <person name="Rohde M."/>
            <person name="Lang E."/>
            <person name="Spring S."/>
            <person name="Goker M."/>
            <person name="Bristow J."/>
            <person name="Eisen J.A."/>
            <person name="Markowitz V."/>
            <person name="Hugenholtz P."/>
            <person name="Kyrpides N.C."/>
            <person name="Klenk H.P."/>
        </authorList>
    </citation>
    <scope>NUCLEOTIDE SEQUENCE [LARGE SCALE GENOMIC DNA]</scope>
    <source>
        <strain evidence="3">ATCC 51133 / DSM 6946 / 5175</strain>
    </source>
</reference>
<dbReference type="AlphaFoldDB" id="D1B2G7"/>
<dbReference type="SUPFAM" id="SSF116726">
    <property type="entry name" value="TrkA C-terminal domain-like"/>
    <property type="match status" value="1"/>
</dbReference>
<evidence type="ECO:0000313" key="2">
    <source>
        <dbReference type="EMBL" id="ACZ12287.1"/>
    </source>
</evidence>
<dbReference type="HOGENOM" id="CLU_583841_0_0_7"/>
<dbReference type="eggNOG" id="COG3400">
    <property type="taxonomic scope" value="Bacteria"/>
</dbReference>
<dbReference type="RefSeq" id="WP_012857038.1">
    <property type="nucleotide sequence ID" value="NC_013512.1"/>
</dbReference>
<dbReference type="InterPro" id="IPR036721">
    <property type="entry name" value="RCK_C_sf"/>
</dbReference>
<accession>D1B2G7</accession>
<protein>
    <submittedName>
        <fullName evidence="2">TrkA-C domain protein</fullName>
    </submittedName>
</protein>
<dbReference type="Proteomes" id="UP000002222">
    <property type="component" value="Chromosome"/>
</dbReference>
<dbReference type="InterPro" id="IPR006037">
    <property type="entry name" value="RCK_C"/>
</dbReference>
<gene>
    <name evidence="2" type="ordered locus">Sdel_1266</name>
</gene>
<keyword evidence="3" id="KW-1185">Reference proteome</keyword>
<dbReference type="GO" id="GO:0008324">
    <property type="term" value="F:monoatomic cation transmembrane transporter activity"/>
    <property type="evidence" value="ECO:0007669"/>
    <property type="project" value="InterPro"/>
</dbReference>
<proteinExistence type="predicted"/>
<organism evidence="2 3">
    <name type="scientific">Sulfurospirillum deleyianum (strain ATCC 51133 / DSM 6946 / 5175)</name>
    <dbReference type="NCBI Taxonomy" id="525898"/>
    <lineage>
        <taxon>Bacteria</taxon>
        <taxon>Pseudomonadati</taxon>
        <taxon>Campylobacterota</taxon>
        <taxon>Epsilonproteobacteria</taxon>
        <taxon>Campylobacterales</taxon>
        <taxon>Sulfurospirillaceae</taxon>
        <taxon>Sulfurospirillum</taxon>
    </lineage>
</organism>
<dbReference type="STRING" id="525898.Sdel_1266"/>
<dbReference type="OrthoDB" id="5337496at2"/>
<dbReference type="KEGG" id="sdl:Sdel_1266"/>
<dbReference type="GO" id="GO:0006813">
    <property type="term" value="P:potassium ion transport"/>
    <property type="evidence" value="ECO:0007669"/>
    <property type="project" value="InterPro"/>
</dbReference>
<reference evidence="3" key="1">
    <citation type="submission" date="2009-11" db="EMBL/GenBank/DDBJ databases">
        <title>The complete genome of Sulfurospirillum deleyianum DSM 6946.</title>
        <authorList>
            <consortium name="US DOE Joint Genome Institute (JGI-PGF)"/>
            <person name="Lucas S."/>
            <person name="Copeland A."/>
            <person name="Lapidus A."/>
            <person name="Glavina del Rio T."/>
            <person name="Dalin E."/>
            <person name="Tice H."/>
            <person name="Bruce D."/>
            <person name="Goodwin L."/>
            <person name="Pitluck S."/>
            <person name="Kyrpides N."/>
            <person name="Mavromatis K."/>
            <person name="Ivanova N."/>
            <person name="Ovchinnikova G."/>
            <person name="Munk A.C."/>
            <person name="Lu M."/>
            <person name="Brettin T."/>
            <person name="Detter J.C."/>
            <person name="Han C."/>
            <person name="Tapia R."/>
            <person name="Larimer F."/>
            <person name="Land M."/>
            <person name="Hauser L."/>
            <person name="Markowitz V."/>
            <person name="Cheng J.F."/>
            <person name="Hugenholtz P."/>
            <person name="Woyke T."/>
            <person name="Wu D."/>
            <person name="Aumann P."/>
            <person name="Schneider S."/>
            <person name="Lang E."/>
            <person name="Spring S."/>
            <person name="Klenk H.P."/>
            <person name="Eisen J.A."/>
        </authorList>
    </citation>
    <scope>NUCLEOTIDE SEQUENCE [LARGE SCALE GENOMIC DNA]</scope>
    <source>
        <strain evidence="3">ATCC 51133 / DSM 6946 / 5175</strain>
    </source>
</reference>